<evidence type="ECO:0000313" key="3">
    <source>
        <dbReference type="EMBL" id="GBN98237.1"/>
    </source>
</evidence>
<dbReference type="Proteomes" id="UP000499080">
    <property type="component" value="Unassembled WGS sequence"/>
</dbReference>
<dbReference type="SMART" id="SM00209">
    <property type="entry name" value="TSP1"/>
    <property type="match status" value="2"/>
</dbReference>
<dbReference type="PANTHER" id="PTHR13723">
    <property type="entry name" value="ADAMTS A DISINTEGRIN AND METALLOPROTEASE WITH THROMBOSPONDIN MOTIFS PROTEASE"/>
    <property type="match status" value="1"/>
</dbReference>
<evidence type="ECO:0000313" key="4">
    <source>
        <dbReference type="Proteomes" id="UP000499080"/>
    </source>
</evidence>
<dbReference type="GO" id="GO:0005576">
    <property type="term" value="C:extracellular region"/>
    <property type="evidence" value="ECO:0007669"/>
    <property type="project" value="UniProtKB-SubCell"/>
</dbReference>
<comment type="caution">
    <text evidence="3">The sequence shown here is derived from an EMBL/GenBank/DDBJ whole genome shotgun (WGS) entry which is preliminary data.</text>
</comment>
<dbReference type="PROSITE" id="PS50092">
    <property type="entry name" value="TSP1"/>
    <property type="match status" value="2"/>
</dbReference>
<dbReference type="EMBL" id="BGPR01027611">
    <property type="protein sequence ID" value="GBN98237.1"/>
    <property type="molecule type" value="Genomic_DNA"/>
</dbReference>
<dbReference type="InterPro" id="IPR000884">
    <property type="entry name" value="TSP1_rpt"/>
</dbReference>
<dbReference type="InterPro" id="IPR050439">
    <property type="entry name" value="ADAMTS_ADAMTS-like"/>
</dbReference>
<proteinExistence type="predicted"/>
<comment type="subcellular location">
    <subcellularLocation>
        <location evidence="1">Secreted</location>
    </subcellularLocation>
</comment>
<dbReference type="Pfam" id="PF19030">
    <property type="entry name" value="TSP1_ADAMTS"/>
    <property type="match status" value="2"/>
</dbReference>
<dbReference type="OrthoDB" id="5950222at2759"/>
<dbReference type="AlphaFoldDB" id="A0A4Y2TCE8"/>
<keyword evidence="4" id="KW-1185">Reference proteome</keyword>
<keyword evidence="2" id="KW-0964">Secreted</keyword>
<protein>
    <submittedName>
        <fullName evidence="3">Papilin</fullName>
    </submittedName>
</protein>
<dbReference type="Gene3D" id="2.20.100.10">
    <property type="entry name" value="Thrombospondin type-1 (TSP1) repeat"/>
    <property type="match status" value="2"/>
</dbReference>
<dbReference type="InterPro" id="IPR036383">
    <property type="entry name" value="TSP1_rpt_sf"/>
</dbReference>
<dbReference type="SUPFAM" id="SSF82895">
    <property type="entry name" value="TSP-1 type 1 repeat"/>
    <property type="match status" value="2"/>
</dbReference>
<evidence type="ECO:0000256" key="2">
    <source>
        <dbReference type="ARBA" id="ARBA00022525"/>
    </source>
</evidence>
<gene>
    <name evidence="3" type="primary">Ppn_2</name>
    <name evidence="3" type="ORF">AVEN_23858_1</name>
</gene>
<sequence>MHGVFRHETHFIEIQCIKDNPSVDKQLLEGQSSSFGVWSEMTLETRYIIVIEGRASLWLLIANELLNAFEEDCKVQAFADDTCDRTCGNGNRTRIVECSLDREAIDPSLCDADKKPVEYESCTLGPCEEVKWAVSEWSGCEDSCSPSLQSRQVHCTKKKGAVFPDDSCDAAKMPEVTKACQKPAQCNAMWHASEWSEVSNPSLDTQKRELRC</sequence>
<organism evidence="3 4">
    <name type="scientific">Araneus ventricosus</name>
    <name type="common">Orbweaver spider</name>
    <name type="synonym">Epeira ventricosa</name>
    <dbReference type="NCBI Taxonomy" id="182803"/>
    <lineage>
        <taxon>Eukaryota</taxon>
        <taxon>Metazoa</taxon>
        <taxon>Ecdysozoa</taxon>
        <taxon>Arthropoda</taxon>
        <taxon>Chelicerata</taxon>
        <taxon>Arachnida</taxon>
        <taxon>Araneae</taxon>
        <taxon>Araneomorphae</taxon>
        <taxon>Entelegynae</taxon>
        <taxon>Araneoidea</taxon>
        <taxon>Araneidae</taxon>
        <taxon>Araneus</taxon>
    </lineage>
</organism>
<evidence type="ECO:0000256" key="1">
    <source>
        <dbReference type="ARBA" id="ARBA00004613"/>
    </source>
</evidence>
<accession>A0A4Y2TCE8</accession>
<name>A0A4Y2TCE8_ARAVE</name>
<reference evidence="3 4" key="1">
    <citation type="journal article" date="2019" name="Sci. Rep.">
        <title>Orb-weaving spider Araneus ventricosus genome elucidates the spidroin gene catalogue.</title>
        <authorList>
            <person name="Kono N."/>
            <person name="Nakamura H."/>
            <person name="Ohtoshi R."/>
            <person name="Moran D.A.P."/>
            <person name="Shinohara A."/>
            <person name="Yoshida Y."/>
            <person name="Fujiwara M."/>
            <person name="Mori M."/>
            <person name="Tomita M."/>
            <person name="Arakawa K."/>
        </authorList>
    </citation>
    <scope>NUCLEOTIDE SEQUENCE [LARGE SCALE GENOMIC DNA]</scope>
</reference>